<feature type="non-terminal residue" evidence="1">
    <location>
        <position position="1"/>
    </location>
</feature>
<name>A0A1D2M0M4_ORCCI</name>
<dbReference type="EMBL" id="LJIJ01008532">
    <property type="protein sequence ID" value="ODM86516.1"/>
    <property type="molecule type" value="Genomic_DNA"/>
</dbReference>
<accession>A0A1D2M0M4</accession>
<proteinExistence type="predicted"/>
<evidence type="ECO:0000313" key="1">
    <source>
        <dbReference type="EMBL" id="ODM86516.1"/>
    </source>
</evidence>
<dbReference type="AlphaFoldDB" id="A0A1D2M0M4"/>
<comment type="caution">
    <text evidence="1">The sequence shown here is derived from an EMBL/GenBank/DDBJ whole genome shotgun (WGS) entry which is preliminary data.</text>
</comment>
<gene>
    <name evidence="1" type="ORF">Ocin01_20166</name>
</gene>
<evidence type="ECO:0000313" key="2">
    <source>
        <dbReference type="Proteomes" id="UP000094527"/>
    </source>
</evidence>
<keyword evidence="2" id="KW-1185">Reference proteome</keyword>
<dbReference type="Proteomes" id="UP000094527">
    <property type="component" value="Unassembled WGS sequence"/>
</dbReference>
<reference evidence="1 2" key="1">
    <citation type="journal article" date="2016" name="Genome Biol. Evol.">
        <title>Gene Family Evolution Reflects Adaptation to Soil Environmental Stressors in the Genome of the Collembolan Orchesella cincta.</title>
        <authorList>
            <person name="Faddeeva-Vakhrusheva A."/>
            <person name="Derks M.F."/>
            <person name="Anvar S.Y."/>
            <person name="Agamennone V."/>
            <person name="Suring W."/>
            <person name="Smit S."/>
            <person name="van Straalen N.M."/>
            <person name="Roelofs D."/>
        </authorList>
    </citation>
    <scope>NUCLEOTIDE SEQUENCE [LARGE SCALE GENOMIC DNA]</scope>
    <source>
        <tissue evidence="1">Mixed pool</tissue>
    </source>
</reference>
<organism evidence="1 2">
    <name type="scientific">Orchesella cincta</name>
    <name type="common">Springtail</name>
    <name type="synonym">Podura cincta</name>
    <dbReference type="NCBI Taxonomy" id="48709"/>
    <lineage>
        <taxon>Eukaryota</taxon>
        <taxon>Metazoa</taxon>
        <taxon>Ecdysozoa</taxon>
        <taxon>Arthropoda</taxon>
        <taxon>Hexapoda</taxon>
        <taxon>Collembola</taxon>
        <taxon>Entomobryomorpha</taxon>
        <taxon>Entomobryoidea</taxon>
        <taxon>Orchesellidae</taxon>
        <taxon>Orchesellinae</taxon>
        <taxon>Orchesella</taxon>
    </lineage>
</organism>
<protein>
    <submittedName>
        <fullName evidence="1">Titin</fullName>
    </submittedName>
</protein>
<sequence>TSNALLYSSKGTVNQKYSNWSNCPFHLSLKVEGGHVILYKWDKINESQEIETRAILTNESTHFENVFRLHSITKEANCVRLLNETDSCPNCFLAEENNYTVNAIVFYAKYRTEVLVFKECSVCRKKRCIERRFYWYWKLSPSVLAEEMVQFEVPPVIYTNLKFDVICRVSVFLFAYGTIITHHLSADKEEAMPTEYLTPFGYRQVERSMAFNATGDKNISCFSPLKKSKDWITKTQMVQVEDAFPPSIDNFTENKTELVTILPNQVSQSLHADCNFSGNPLPSLKWIFPMKNLTGKVNVIHGTNFSRIVFPKWDHDLAGTYVVKLETLLDSHLKR</sequence>